<dbReference type="KEGG" id="mew:MSWAN_1631"/>
<gene>
    <name evidence="1" type="ordered locus">MSWAN_1631</name>
</gene>
<dbReference type="STRING" id="868131.MSWAN_1631"/>
<name>F6D2R3_METPW</name>
<evidence type="ECO:0000313" key="2">
    <source>
        <dbReference type="Proteomes" id="UP000009231"/>
    </source>
</evidence>
<proteinExistence type="predicted"/>
<dbReference type="GeneID" id="10669140"/>
<sequence length="129" mass="14103">MADGDLCTSDDVKHEGNVDSAVMTANAENIAWHISDESEELLTHVNASLTSSNRDAKKAVVFAVLSWMESEDLIPSSKEPTTLKDGDFQVVFAAENNGRKSYEEQYKLHRAMITPTVIGSDLDIGCGRL</sequence>
<reference evidence="1 2" key="1">
    <citation type="journal article" date="2014" name="Int. J. Syst. Evol. Microbiol.">
        <title>Methanobacterium paludis sp. nov. and a novel strain of Methanobacterium lacus isolated from northern peatlands.</title>
        <authorList>
            <person name="Cadillo-Quiroz H."/>
            <person name="Brauer S.L."/>
            <person name="Goodson N."/>
            <person name="Yavitt J.B."/>
            <person name="Zinder S.H."/>
        </authorList>
    </citation>
    <scope>NUCLEOTIDE SEQUENCE [LARGE SCALE GENOMIC DNA]</scope>
    <source>
        <strain evidence="2">DSM 25820 / JCM 18151 / SWAN1</strain>
    </source>
</reference>
<dbReference type="EMBL" id="CP002772">
    <property type="protein sequence ID" value="AEG18642.1"/>
    <property type="molecule type" value="Genomic_DNA"/>
</dbReference>
<protein>
    <submittedName>
        <fullName evidence="1">Uncharacterized protein</fullName>
    </submittedName>
</protein>
<organism evidence="1 2">
    <name type="scientific">Methanobacterium paludis (strain DSM 25820 / JCM 18151 / SWAN1)</name>
    <dbReference type="NCBI Taxonomy" id="868131"/>
    <lineage>
        <taxon>Archaea</taxon>
        <taxon>Methanobacteriati</taxon>
        <taxon>Methanobacteriota</taxon>
        <taxon>Methanomada group</taxon>
        <taxon>Methanobacteria</taxon>
        <taxon>Methanobacteriales</taxon>
        <taxon>Methanobacteriaceae</taxon>
        <taxon>Methanobacterium</taxon>
    </lineage>
</organism>
<accession>F6D2R3</accession>
<keyword evidence="2" id="KW-1185">Reference proteome</keyword>
<dbReference type="HOGENOM" id="CLU_1943888_0_0_2"/>
<dbReference type="AlphaFoldDB" id="F6D2R3"/>
<dbReference type="Proteomes" id="UP000009231">
    <property type="component" value="Chromosome"/>
</dbReference>
<dbReference type="RefSeq" id="WP_013826141.1">
    <property type="nucleotide sequence ID" value="NC_015574.1"/>
</dbReference>
<evidence type="ECO:0000313" key="1">
    <source>
        <dbReference type="EMBL" id="AEG18642.1"/>
    </source>
</evidence>